<evidence type="ECO:0000313" key="7">
    <source>
        <dbReference type="EMBL" id="USJ25696.1"/>
    </source>
</evidence>
<keyword evidence="5 6" id="KW-0472">Membrane</keyword>
<feature type="transmembrane region" description="Helical" evidence="6">
    <location>
        <begin position="359"/>
        <end position="382"/>
    </location>
</feature>
<dbReference type="RefSeq" id="WP_234824584.1">
    <property type="nucleotide sequence ID" value="NZ_CAXURO020000002.1"/>
</dbReference>
<evidence type="ECO:0000256" key="4">
    <source>
        <dbReference type="ARBA" id="ARBA00022989"/>
    </source>
</evidence>
<keyword evidence="2" id="KW-1003">Cell membrane</keyword>
<feature type="transmembrane region" description="Helical" evidence="6">
    <location>
        <begin position="144"/>
        <end position="167"/>
    </location>
</feature>
<dbReference type="InterPro" id="IPR050833">
    <property type="entry name" value="Poly_Biosynth_Transport"/>
</dbReference>
<feature type="transmembrane region" description="Helical" evidence="6">
    <location>
        <begin position="394"/>
        <end position="414"/>
    </location>
</feature>
<evidence type="ECO:0000256" key="6">
    <source>
        <dbReference type="SAM" id="Phobius"/>
    </source>
</evidence>
<protein>
    <submittedName>
        <fullName evidence="7">Oligosaccharide flippase family protein</fullName>
    </submittedName>
</protein>
<feature type="transmembrane region" description="Helical" evidence="6">
    <location>
        <begin position="329"/>
        <end position="347"/>
    </location>
</feature>
<evidence type="ECO:0000256" key="2">
    <source>
        <dbReference type="ARBA" id="ARBA00022475"/>
    </source>
</evidence>
<evidence type="ECO:0000256" key="3">
    <source>
        <dbReference type="ARBA" id="ARBA00022692"/>
    </source>
</evidence>
<evidence type="ECO:0000256" key="5">
    <source>
        <dbReference type="ARBA" id="ARBA00023136"/>
    </source>
</evidence>
<keyword evidence="4 6" id="KW-1133">Transmembrane helix</keyword>
<feature type="transmembrane region" description="Helical" evidence="6">
    <location>
        <begin position="174"/>
        <end position="196"/>
    </location>
</feature>
<sequence length="449" mass="49415">MILLESLLKKTRKYRLAWQAEADLHGRLKNIAHLLTGNFASAFIGLAGFALTARALGPADYGLLALSFAYTRGIERFVSFRSWQPLIKYGAKALQVGETDDLKALFKFGLLIDLATALAGWGLAVLIVLFAGPLFGISEEMSRFVLIYCAVLPFQVTGMPTAVMRLYGRFKIVAYGQVAASILRALLCLAGVYLGWGLFEFMLLWMASQICSSLNRTVWAFRELRKQGLTGVMWVPLGDIRTRFPGFWSFSLWTNMALIIQACAFEFDTLLVGYLADPGSAGLYHIAKRVAKIAQQAGEQVQAVLYPDLSRVWATEGIDEFRKTVSQTAWLLFAFGVCALVGAYLTIEWVLRVTAGPGFEAAATLVMVQFVAVIMFLCGRTLYSALLAMGHEKILLQSALLGGVLFLFTAIALIPRVGAVGANVAHIVMSGVWFVQMAIAYRRKLDTKR</sequence>
<dbReference type="PANTHER" id="PTHR30250:SF31">
    <property type="entry name" value="INNER MEMBRANE PROTEIN YGHQ"/>
    <property type="match status" value="1"/>
</dbReference>
<dbReference type="Proteomes" id="UP001055460">
    <property type="component" value="Plasmid pA"/>
</dbReference>
<proteinExistence type="predicted"/>
<accession>A0A9Q8YBX6</accession>
<keyword evidence="3 6" id="KW-0812">Transmembrane</keyword>
<keyword evidence="7" id="KW-0614">Plasmid</keyword>
<feature type="transmembrane region" description="Helical" evidence="6">
    <location>
        <begin position="110"/>
        <end position="132"/>
    </location>
</feature>
<evidence type="ECO:0000256" key="1">
    <source>
        <dbReference type="ARBA" id="ARBA00004651"/>
    </source>
</evidence>
<reference evidence="7" key="1">
    <citation type="submission" date="2022-06" db="EMBL/GenBank/DDBJ databases">
        <title>Physiological and biochemical characterization and genomic elucidation of a strain of the genus Ensifer adhaerens M8 that combines arsenic oxidation and chromium reduction.</title>
        <authorList>
            <person name="Li X."/>
            <person name="Yu c."/>
        </authorList>
    </citation>
    <scope>NUCLEOTIDE SEQUENCE</scope>
    <source>
        <strain evidence="7">M8</strain>
        <plasmid evidence="7">pA</plasmid>
    </source>
</reference>
<name>A0A9Q8YBX6_ENSAD</name>
<evidence type="ECO:0000313" key="8">
    <source>
        <dbReference type="Proteomes" id="UP001055460"/>
    </source>
</evidence>
<dbReference type="Pfam" id="PF13440">
    <property type="entry name" value="Polysacc_synt_3"/>
    <property type="match status" value="1"/>
</dbReference>
<feature type="transmembrane region" description="Helical" evidence="6">
    <location>
        <begin position="420"/>
        <end position="441"/>
    </location>
</feature>
<gene>
    <name evidence="7" type="ORF">NE863_24820</name>
</gene>
<comment type="subcellular location">
    <subcellularLocation>
        <location evidence="1">Cell membrane</location>
        <topology evidence="1">Multi-pass membrane protein</topology>
    </subcellularLocation>
</comment>
<dbReference type="EMBL" id="CP098808">
    <property type="protein sequence ID" value="USJ25696.1"/>
    <property type="molecule type" value="Genomic_DNA"/>
</dbReference>
<dbReference type="AlphaFoldDB" id="A0A9Q8YBX6"/>
<geneLocation type="plasmid" evidence="7 8">
    <name>pA</name>
</geneLocation>
<dbReference type="PANTHER" id="PTHR30250">
    <property type="entry name" value="PST FAMILY PREDICTED COLANIC ACID TRANSPORTER"/>
    <property type="match status" value="1"/>
</dbReference>
<organism evidence="7 8">
    <name type="scientific">Ensifer adhaerens</name>
    <name type="common">Sinorhizobium morelense</name>
    <dbReference type="NCBI Taxonomy" id="106592"/>
    <lineage>
        <taxon>Bacteria</taxon>
        <taxon>Pseudomonadati</taxon>
        <taxon>Pseudomonadota</taxon>
        <taxon>Alphaproteobacteria</taxon>
        <taxon>Hyphomicrobiales</taxon>
        <taxon>Rhizobiaceae</taxon>
        <taxon>Sinorhizobium/Ensifer group</taxon>
        <taxon>Ensifer</taxon>
    </lineage>
</organism>
<dbReference type="GO" id="GO:0005886">
    <property type="term" value="C:plasma membrane"/>
    <property type="evidence" value="ECO:0007669"/>
    <property type="project" value="UniProtKB-SubCell"/>
</dbReference>